<dbReference type="AlphaFoldDB" id="A0A317CPR4"/>
<dbReference type="Gene3D" id="3.20.20.80">
    <property type="entry name" value="Glycosidases"/>
    <property type="match status" value="1"/>
</dbReference>
<reference evidence="2 3" key="1">
    <citation type="submission" date="2018-05" db="EMBL/GenBank/DDBJ databases">
        <title>Leucothrix arctica sp. nov., isolated from Arctic seawater.</title>
        <authorList>
            <person name="Choi A."/>
            <person name="Baek K."/>
        </authorList>
    </citation>
    <scope>NUCLEOTIDE SEQUENCE [LARGE SCALE GENOMIC DNA]</scope>
    <source>
        <strain evidence="2 3">JCM 18388</strain>
    </source>
</reference>
<keyword evidence="3" id="KW-1185">Reference proteome</keyword>
<proteinExistence type="predicted"/>
<evidence type="ECO:0000313" key="3">
    <source>
        <dbReference type="Proteomes" id="UP000245539"/>
    </source>
</evidence>
<feature type="compositionally biased region" description="Low complexity" evidence="1">
    <location>
        <begin position="44"/>
        <end position="53"/>
    </location>
</feature>
<gene>
    <name evidence="2" type="ORF">DKW60_01355</name>
</gene>
<comment type="caution">
    <text evidence="2">The sequence shown here is derived from an EMBL/GenBank/DDBJ whole genome shotgun (WGS) entry which is preliminary data.</text>
</comment>
<evidence type="ECO:0008006" key="4">
    <source>
        <dbReference type="Google" id="ProtNLM"/>
    </source>
</evidence>
<feature type="region of interest" description="Disordered" evidence="1">
    <location>
        <begin position="44"/>
        <end position="91"/>
    </location>
</feature>
<accession>A0A317CPR4</accession>
<protein>
    <recommendedName>
        <fullName evidence="4">Glycoside hydrolase family 42 N-terminal domain-containing protein</fullName>
    </recommendedName>
</protein>
<sequence>MKKLKNLLFILILGVFIVSLSIALLLPDTFYGDLSDRLFNSDNNSRASNSATNGPELTTPKQTIPPRVTEPKKQPTSPTPPPKKPATNQSIGTNIEVVKGMDWRLPSYARRSTIGGLVSETRGPKDYIRGDFHIVRWDRTNPVSGKFDFSELQHQLNSRPGQQIVLRPEIYSRCETPAWALKQLRYTRNGSLIFWDQQYLELVKPYIQQLANFVRRNPQIVGVQLGIADGEYRGDCKRFELKDGWGEFTMNPQELLEAETDFGLTPALLESSTKHIVNAFVTAFGSNTHKLAFNNLEQFSWNSIAEPYNQRMPSIAKFVLDKGLGNRDGQVEHWMRYIHKVYGMQLEPMGDGTCSLLMDETVADRYAKRYWATENEIYGNLDYVLNEHGSYQNQPYRFLISSLRGLQMRRNYSLIFARAMQKIDHPVYKTQEFLRYLDKTMGKLRKDTPDLFILFGERYVADYRLAAEYPERKACQSNDRTAIRSFGRWITETSNSQPAMKIDMPESDKKWGQGFYLPNGTDYEYAARSSNEFSFNINEQLGKIRCPTRCNVVIKLTYKDDTKTTVWIETSAGETSKLTTKGDGKLKTASFTVELNPDNTLDRDDFRVKSGQGNLSLMLLRLNLLNP</sequence>
<evidence type="ECO:0000256" key="1">
    <source>
        <dbReference type="SAM" id="MobiDB-lite"/>
    </source>
</evidence>
<organism evidence="2 3">
    <name type="scientific">Leucothrix pacifica</name>
    <dbReference type="NCBI Taxonomy" id="1247513"/>
    <lineage>
        <taxon>Bacteria</taxon>
        <taxon>Pseudomonadati</taxon>
        <taxon>Pseudomonadota</taxon>
        <taxon>Gammaproteobacteria</taxon>
        <taxon>Thiotrichales</taxon>
        <taxon>Thiotrichaceae</taxon>
        <taxon>Leucothrix</taxon>
    </lineage>
</organism>
<dbReference type="EMBL" id="QGKM01000003">
    <property type="protein sequence ID" value="PWR00497.1"/>
    <property type="molecule type" value="Genomic_DNA"/>
</dbReference>
<name>A0A317CPR4_9GAMM</name>
<dbReference type="OrthoDB" id="5619922at2"/>
<dbReference type="RefSeq" id="WP_109835868.1">
    <property type="nucleotide sequence ID" value="NZ_QGKM01000003.1"/>
</dbReference>
<evidence type="ECO:0000313" key="2">
    <source>
        <dbReference type="EMBL" id="PWR00497.1"/>
    </source>
</evidence>
<dbReference type="Proteomes" id="UP000245539">
    <property type="component" value="Unassembled WGS sequence"/>
</dbReference>